<dbReference type="EMBL" id="BARS01053630">
    <property type="protein sequence ID" value="GAG52750.1"/>
    <property type="molecule type" value="Genomic_DNA"/>
</dbReference>
<evidence type="ECO:0008006" key="2">
    <source>
        <dbReference type="Google" id="ProtNLM"/>
    </source>
</evidence>
<feature type="non-terminal residue" evidence="1">
    <location>
        <position position="119"/>
    </location>
</feature>
<name>X0YA79_9ZZZZ</name>
<organism evidence="1">
    <name type="scientific">marine sediment metagenome</name>
    <dbReference type="NCBI Taxonomy" id="412755"/>
    <lineage>
        <taxon>unclassified sequences</taxon>
        <taxon>metagenomes</taxon>
        <taxon>ecological metagenomes</taxon>
    </lineage>
</organism>
<dbReference type="CDD" id="cd07432">
    <property type="entry name" value="PHP_HisPPase"/>
    <property type="match status" value="1"/>
</dbReference>
<gene>
    <name evidence="1" type="ORF">S01H1_79538</name>
</gene>
<proteinExistence type="predicted"/>
<dbReference type="InterPro" id="IPR052018">
    <property type="entry name" value="PHP_domain"/>
</dbReference>
<dbReference type="GO" id="GO:0004534">
    <property type="term" value="F:5'-3' RNA exonuclease activity"/>
    <property type="evidence" value="ECO:0007669"/>
    <property type="project" value="TreeGrafter"/>
</dbReference>
<dbReference type="Gene3D" id="3.20.20.140">
    <property type="entry name" value="Metal-dependent hydrolases"/>
    <property type="match status" value="1"/>
</dbReference>
<reference evidence="1" key="1">
    <citation type="journal article" date="2014" name="Front. Microbiol.">
        <title>High frequency of phylogenetically diverse reductive dehalogenase-homologous genes in deep subseafloor sedimentary metagenomes.</title>
        <authorList>
            <person name="Kawai M."/>
            <person name="Futagami T."/>
            <person name="Toyoda A."/>
            <person name="Takaki Y."/>
            <person name="Nishi S."/>
            <person name="Hori S."/>
            <person name="Arai W."/>
            <person name="Tsubouchi T."/>
            <person name="Morono Y."/>
            <person name="Uchiyama I."/>
            <person name="Ito T."/>
            <person name="Fujiyama A."/>
            <person name="Inagaki F."/>
            <person name="Takami H."/>
        </authorList>
    </citation>
    <scope>NUCLEOTIDE SEQUENCE</scope>
    <source>
        <strain evidence="1">Expedition CK06-06</strain>
    </source>
</reference>
<dbReference type="InterPro" id="IPR016195">
    <property type="entry name" value="Pol/histidinol_Pase-like"/>
</dbReference>
<accession>X0YA79</accession>
<dbReference type="AlphaFoldDB" id="X0YA79"/>
<dbReference type="PANTHER" id="PTHR42924">
    <property type="entry name" value="EXONUCLEASE"/>
    <property type="match status" value="1"/>
</dbReference>
<dbReference type="SUPFAM" id="SSF89550">
    <property type="entry name" value="PHP domain-like"/>
    <property type="match status" value="1"/>
</dbReference>
<protein>
    <recommendedName>
        <fullName evidence="2">Polymerase/histidinol phosphatase N-terminal domain-containing protein</fullName>
    </recommendedName>
</protein>
<evidence type="ECO:0000313" key="1">
    <source>
        <dbReference type="EMBL" id="GAG52750.1"/>
    </source>
</evidence>
<dbReference type="GO" id="GO:0035312">
    <property type="term" value="F:5'-3' DNA exonuclease activity"/>
    <property type="evidence" value="ECO:0007669"/>
    <property type="project" value="TreeGrafter"/>
</dbReference>
<comment type="caution">
    <text evidence="1">The sequence shown here is derived from an EMBL/GenBank/DDBJ whole genome shotgun (WGS) entry which is preliminary data.</text>
</comment>
<dbReference type="PANTHER" id="PTHR42924:SF3">
    <property type="entry name" value="POLYMERASE_HISTIDINOL PHOSPHATASE N-TERMINAL DOMAIN-CONTAINING PROTEIN"/>
    <property type="match status" value="1"/>
</dbReference>
<sequence>MDMHIHTSIGSPDSNLTPPRLLEAAHWVGLDGLVIAEHGDPWDSERLERFRQESGLFVCSGREWETDFGHIVVLGLDSEVQGIERADELHRLARAQGAFMILAHPFRFFPSHSNRLFGR</sequence>